<name>A0A0B7C2Q1_9EUPU</name>
<protein>
    <submittedName>
        <fullName evidence="2">Uncharacterized protein</fullName>
    </submittedName>
</protein>
<sequence>YTLSRFPDDVINKAYVGLKTSGIFIQMKKWEKDRNQIINKSALLNNHKGALRHREALKTRYPVDLLKNLKGQIEVLGMFRSTESATSIPGSIVKQNVFQGRLEQSGQARRSQESMITASSHEEVMDTEMQVQGAESASFTSDKRQVDPLEIGSAVQQDRPENTDGDVHVVDADNVDEVEEETEEADLKELDLRK</sequence>
<proteinExistence type="predicted"/>
<organism evidence="2">
    <name type="scientific">Arion vulgaris</name>
    <dbReference type="NCBI Taxonomy" id="1028688"/>
    <lineage>
        <taxon>Eukaryota</taxon>
        <taxon>Metazoa</taxon>
        <taxon>Spiralia</taxon>
        <taxon>Lophotrochozoa</taxon>
        <taxon>Mollusca</taxon>
        <taxon>Gastropoda</taxon>
        <taxon>Heterobranchia</taxon>
        <taxon>Euthyneura</taxon>
        <taxon>Panpulmonata</taxon>
        <taxon>Eupulmonata</taxon>
        <taxon>Stylommatophora</taxon>
        <taxon>Helicina</taxon>
        <taxon>Arionoidea</taxon>
        <taxon>Arionidae</taxon>
        <taxon>Arion</taxon>
    </lineage>
</organism>
<feature type="non-terminal residue" evidence="2">
    <location>
        <position position="194"/>
    </location>
</feature>
<feature type="compositionally biased region" description="Basic and acidic residues" evidence="1">
    <location>
        <begin position="158"/>
        <end position="171"/>
    </location>
</feature>
<gene>
    <name evidence="2" type="primary">ORF219960</name>
</gene>
<feature type="compositionally biased region" description="Basic and acidic residues" evidence="1">
    <location>
        <begin position="185"/>
        <end position="194"/>
    </location>
</feature>
<evidence type="ECO:0000256" key="1">
    <source>
        <dbReference type="SAM" id="MobiDB-lite"/>
    </source>
</evidence>
<accession>A0A0B7C2Q1</accession>
<feature type="non-terminal residue" evidence="2">
    <location>
        <position position="1"/>
    </location>
</feature>
<feature type="compositionally biased region" description="Acidic residues" evidence="1">
    <location>
        <begin position="173"/>
        <end position="184"/>
    </location>
</feature>
<dbReference type="EMBL" id="HACG01052045">
    <property type="protein sequence ID" value="CEK98916.1"/>
    <property type="molecule type" value="Transcribed_RNA"/>
</dbReference>
<feature type="region of interest" description="Disordered" evidence="1">
    <location>
        <begin position="136"/>
        <end position="194"/>
    </location>
</feature>
<reference evidence="2" key="1">
    <citation type="submission" date="2014-12" db="EMBL/GenBank/DDBJ databases">
        <title>Insight into the proteome of Arion vulgaris.</title>
        <authorList>
            <person name="Aradska J."/>
            <person name="Bulat T."/>
            <person name="Smidak R."/>
            <person name="Sarate P."/>
            <person name="Gangsoo J."/>
            <person name="Sialana F."/>
            <person name="Bilban M."/>
            <person name="Lubec G."/>
        </authorList>
    </citation>
    <scope>NUCLEOTIDE SEQUENCE</scope>
    <source>
        <tissue evidence="2">Skin</tissue>
    </source>
</reference>
<dbReference type="AlphaFoldDB" id="A0A0B7C2Q1"/>
<evidence type="ECO:0000313" key="2">
    <source>
        <dbReference type="EMBL" id="CEK98916.1"/>
    </source>
</evidence>